<keyword evidence="3" id="KW-1185">Reference proteome</keyword>
<protein>
    <submittedName>
        <fullName evidence="2">Uncharacterized protein</fullName>
    </submittedName>
</protein>
<feature type="compositionally biased region" description="Acidic residues" evidence="1">
    <location>
        <begin position="81"/>
        <end position="96"/>
    </location>
</feature>
<gene>
    <name evidence="2" type="ORF">ElyMa_001083700</name>
</gene>
<comment type="caution">
    <text evidence="2">The sequence shown here is derived from an EMBL/GenBank/DDBJ whole genome shotgun (WGS) entry which is preliminary data.</text>
</comment>
<feature type="region of interest" description="Disordered" evidence="1">
    <location>
        <begin position="74"/>
        <end position="111"/>
    </location>
</feature>
<accession>A0AAV4HWP8</accession>
<dbReference type="Proteomes" id="UP000762676">
    <property type="component" value="Unassembled WGS sequence"/>
</dbReference>
<feature type="region of interest" description="Disordered" evidence="1">
    <location>
        <begin position="1"/>
        <end position="22"/>
    </location>
</feature>
<reference evidence="2 3" key="1">
    <citation type="journal article" date="2021" name="Elife">
        <title>Chloroplast acquisition without the gene transfer in kleptoplastic sea slugs, Plakobranchus ocellatus.</title>
        <authorList>
            <person name="Maeda T."/>
            <person name="Takahashi S."/>
            <person name="Yoshida T."/>
            <person name="Shimamura S."/>
            <person name="Takaki Y."/>
            <person name="Nagai Y."/>
            <person name="Toyoda A."/>
            <person name="Suzuki Y."/>
            <person name="Arimoto A."/>
            <person name="Ishii H."/>
            <person name="Satoh N."/>
            <person name="Nishiyama T."/>
            <person name="Hasebe M."/>
            <person name="Maruyama T."/>
            <person name="Minagawa J."/>
            <person name="Obokata J."/>
            <person name="Shigenobu S."/>
        </authorList>
    </citation>
    <scope>NUCLEOTIDE SEQUENCE [LARGE SCALE GENOMIC DNA]</scope>
</reference>
<organism evidence="2 3">
    <name type="scientific">Elysia marginata</name>
    <dbReference type="NCBI Taxonomy" id="1093978"/>
    <lineage>
        <taxon>Eukaryota</taxon>
        <taxon>Metazoa</taxon>
        <taxon>Spiralia</taxon>
        <taxon>Lophotrochozoa</taxon>
        <taxon>Mollusca</taxon>
        <taxon>Gastropoda</taxon>
        <taxon>Heterobranchia</taxon>
        <taxon>Euthyneura</taxon>
        <taxon>Panpulmonata</taxon>
        <taxon>Sacoglossa</taxon>
        <taxon>Placobranchoidea</taxon>
        <taxon>Plakobranchidae</taxon>
        <taxon>Elysia</taxon>
    </lineage>
</organism>
<evidence type="ECO:0000256" key="1">
    <source>
        <dbReference type="SAM" id="MobiDB-lite"/>
    </source>
</evidence>
<dbReference type="EMBL" id="BMAT01002195">
    <property type="protein sequence ID" value="GFS00951.1"/>
    <property type="molecule type" value="Genomic_DNA"/>
</dbReference>
<dbReference type="AlphaFoldDB" id="A0AAV4HWP8"/>
<name>A0AAV4HWP8_9GAST</name>
<evidence type="ECO:0000313" key="2">
    <source>
        <dbReference type="EMBL" id="GFS00951.1"/>
    </source>
</evidence>
<evidence type="ECO:0000313" key="3">
    <source>
        <dbReference type="Proteomes" id="UP000762676"/>
    </source>
</evidence>
<sequence length="111" mass="12415">MSTFTFARMDQDHSPSGVSSAPTDYLHSCNFRVTSVYADTEQGQKVTPFCVDRYITDLVVVSWIVSMRSFCRRGHSNAADDGSEDDDDGVDDDDDDHNLYTSLPLHSVPFK</sequence>
<proteinExistence type="predicted"/>